<dbReference type="EMBL" id="CP119326">
    <property type="protein sequence ID" value="WEK39540.1"/>
    <property type="molecule type" value="Genomic_DNA"/>
</dbReference>
<dbReference type="GO" id="GO:0042834">
    <property type="term" value="F:peptidoglycan binding"/>
    <property type="evidence" value="ECO:0007669"/>
    <property type="project" value="InterPro"/>
</dbReference>
<dbReference type="SUPFAM" id="SSF110997">
    <property type="entry name" value="Sporulation related repeat"/>
    <property type="match status" value="1"/>
</dbReference>
<reference evidence="2" key="1">
    <citation type="submission" date="2023-03" db="EMBL/GenBank/DDBJ databases">
        <title>Andean soil-derived lignocellulolytic bacterial consortium as a source of novel taxa and putative plastic-active enzymes.</title>
        <authorList>
            <person name="Diaz-Garcia L."/>
            <person name="Chuvochina M."/>
            <person name="Feuerriegel G."/>
            <person name="Bunk B."/>
            <person name="Sproer C."/>
            <person name="Streit W.R."/>
            <person name="Rodriguez L.M."/>
            <person name="Overmann J."/>
            <person name="Jimenez D.J."/>
        </authorList>
    </citation>
    <scope>NUCLEOTIDE SEQUENCE</scope>
    <source>
        <strain evidence="2">MAG 833</strain>
    </source>
</reference>
<name>A0AAJ5X3E1_9CAUL</name>
<evidence type="ECO:0000313" key="2">
    <source>
        <dbReference type="EMBL" id="WEK39540.1"/>
    </source>
</evidence>
<dbReference type="InterPro" id="IPR036680">
    <property type="entry name" value="SPOR-like_sf"/>
</dbReference>
<protein>
    <submittedName>
        <fullName evidence="2">SPOR domain-containing protein</fullName>
    </submittedName>
</protein>
<dbReference type="Gene3D" id="3.30.70.1070">
    <property type="entry name" value="Sporulation related repeat"/>
    <property type="match status" value="1"/>
</dbReference>
<dbReference type="InterPro" id="IPR007730">
    <property type="entry name" value="SPOR-like_dom"/>
</dbReference>
<dbReference type="PROSITE" id="PS51724">
    <property type="entry name" value="SPOR"/>
    <property type="match status" value="1"/>
</dbReference>
<evidence type="ECO:0000259" key="1">
    <source>
        <dbReference type="PROSITE" id="PS51724"/>
    </source>
</evidence>
<evidence type="ECO:0000313" key="3">
    <source>
        <dbReference type="Proteomes" id="UP001213664"/>
    </source>
</evidence>
<gene>
    <name evidence="2" type="ORF">P0Y50_13500</name>
</gene>
<dbReference type="AlphaFoldDB" id="A0AAJ5X3E1"/>
<sequence>MTPAEATRPVLILRAVITALVGAAALSGCGAANTDPHRFTSLADQVASVEVPLTPGAAQSVGRGRSAEAAGLRPVKFSAMKVAVMDPHAMWDARDDQAGVRRVAVEAGLRDAVIRRVQPEAQAAAPVPVREAVTTTSAPERALSIHEASLRQAAPSGRTIQLGAYSSPQAARQAWARLKASADLAALAPVFEPVEVQGRTLTRLKVGPIPKETAAAVCRAADVADAWCARNS</sequence>
<organism evidence="2 3">
    <name type="scientific">Candidatus Brevundimonas colombiensis</name>
    <dbReference type="NCBI Taxonomy" id="3121376"/>
    <lineage>
        <taxon>Bacteria</taxon>
        <taxon>Pseudomonadati</taxon>
        <taxon>Pseudomonadota</taxon>
        <taxon>Alphaproteobacteria</taxon>
        <taxon>Caulobacterales</taxon>
        <taxon>Caulobacteraceae</taxon>
        <taxon>Brevundimonas</taxon>
    </lineage>
</organism>
<dbReference type="Pfam" id="PF05036">
    <property type="entry name" value="SPOR"/>
    <property type="match status" value="1"/>
</dbReference>
<accession>A0AAJ5X3E1</accession>
<dbReference type="Proteomes" id="UP001213664">
    <property type="component" value="Chromosome"/>
</dbReference>
<proteinExistence type="predicted"/>
<feature type="domain" description="SPOR" evidence="1">
    <location>
        <begin position="152"/>
        <end position="232"/>
    </location>
</feature>